<dbReference type="EMBL" id="JAUSSU010000010">
    <property type="protein sequence ID" value="MDQ0115235.1"/>
    <property type="molecule type" value="Genomic_DNA"/>
</dbReference>
<protein>
    <submittedName>
        <fullName evidence="2">Glycosyltransferase involved in cell wall biosynthesis</fullName>
    </submittedName>
</protein>
<reference evidence="2 3" key="1">
    <citation type="submission" date="2023-07" db="EMBL/GenBank/DDBJ databases">
        <title>Sorghum-associated microbial communities from plants grown in Nebraska, USA.</title>
        <authorList>
            <person name="Schachtman D."/>
        </authorList>
    </citation>
    <scope>NUCLEOTIDE SEQUENCE [LARGE SCALE GENOMIC DNA]</scope>
    <source>
        <strain evidence="2 3">CC482</strain>
    </source>
</reference>
<dbReference type="Gene3D" id="3.90.550.10">
    <property type="entry name" value="Spore Coat Polysaccharide Biosynthesis Protein SpsA, Chain A"/>
    <property type="match status" value="1"/>
</dbReference>
<dbReference type="InterPro" id="IPR029044">
    <property type="entry name" value="Nucleotide-diphossugar_trans"/>
</dbReference>
<dbReference type="Proteomes" id="UP001229346">
    <property type="component" value="Unassembled WGS sequence"/>
</dbReference>
<evidence type="ECO:0000259" key="1">
    <source>
        <dbReference type="Pfam" id="PF00535"/>
    </source>
</evidence>
<gene>
    <name evidence="2" type="ORF">J2T15_004693</name>
</gene>
<organism evidence="2 3">
    <name type="scientific">Paenibacillus harenae</name>
    <dbReference type="NCBI Taxonomy" id="306543"/>
    <lineage>
        <taxon>Bacteria</taxon>
        <taxon>Bacillati</taxon>
        <taxon>Bacillota</taxon>
        <taxon>Bacilli</taxon>
        <taxon>Bacillales</taxon>
        <taxon>Paenibacillaceae</taxon>
        <taxon>Paenibacillus</taxon>
    </lineage>
</organism>
<accession>A0ABT9U6G7</accession>
<dbReference type="SUPFAM" id="SSF53448">
    <property type="entry name" value="Nucleotide-diphospho-sugar transferases"/>
    <property type="match status" value="1"/>
</dbReference>
<proteinExistence type="predicted"/>
<dbReference type="Pfam" id="PF00535">
    <property type="entry name" value="Glycos_transf_2"/>
    <property type="match status" value="1"/>
</dbReference>
<dbReference type="RefSeq" id="WP_307206698.1">
    <property type="nucleotide sequence ID" value="NZ_JAUSSU010000010.1"/>
</dbReference>
<name>A0ABT9U6G7_PAEHA</name>
<comment type="caution">
    <text evidence="2">The sequence shown here is derived from an EMBL/GenBank/DDBJ whole genome shotgun (WGS) entry which is preliminary data.</text>
</comment>
<sequence length="343" mass="39550">MTFPTVYIVTPSRNAEETINDTISSVLTQQGDFHIRYHIQDCLSTDGTIEIIQAWGKFLDEGRFPLSCRGVTFTYASEDDTGLYDGIRKGFNQFGVVDEESFMTWINADDILCRGTLATITKIQRTLPDVNWVTGKPCQLSDDSLVYLDSFFQYPTEFIKHGFGESRFLGFFIQQEGTFWKKKVWEAAGGISTKLKLAGDFELWVKFAQQEVLWLFNGPLGIFRVRTGQLSENLDKYFNEMDAVIPLSQKEQNWQEVLRQAYSNPNQVRFSSAGIAYDYGGKKYVKNVIEFPIRNYISVSENEVEAKPVLIMPSSRTFMRKFRKAVKFLTPYGLLKLYQNRRR</sequence>
<evidence type="ECO:0000313" key="3">
    <source>
        <dbReference type="Proteomes" id="UP001229346"/>
    </source>
</evidence>
<evidence type="ECO:0000313" key="2">
    <source>
        <dbReference type="EMBL" id="MDQ0115235.1"/>
    </source>
</evidence>
<keyword evidence="3" id="KW-1185">Reference proteome</keyword>
<dbReference type="InterPro" id="IPR001173">
    <property type="entry name" value="Glyco_trans_2-like"/>
</dbReference>
<feature type="domain" description="Glycosyltransferase 2-like" evidence="1">
    <location>
        <begin position="8"/>
        <end position="119"/>
    </location>
</feature>